<dbReference type="Pfam" id="PF09835">
    <property type="entry name" value="DUF2062"/>
    <property type="match status" value="1"/>
</dbReference>
<keyword evidence="1" id="KW-1133">Transmembrane helix</keyword>
<feature type="transmembrane region" description="Helical" evidence="1">
    <location>
        <begin position="151"/>
        <end position="172"/>
    </location>
</feature>
<keyword evidence="1" id="KW-0812">Transmembrane</keyword>
<evidence type="ECO:0000256" key="1">
    <source>
        <dbReference type="SAM" id="Phobius"/>
    </source>
</evidence>
<dbReference type="EMBL" id="JBHSBU010000001">
    <property type="protein sequence ID" value="MFC4157848.1"/>
    <property type="molecule type" value="Genomic_DNA"/>
</dbReference>
<dbReference type="InterPro" id="IPR018639">
    <property type="entry name" value="DUF2062"/>
</dbReference>
<evidence type="ECO:0000259" key="2">
    <source>
        <dbReference type="Pfam" id="PF09835"/>
    </source>
</evidence>
<name>A0ABV8MIC5_9NEIS</name>
<dbReference type="PANTHER" id="PTHR40547:SF1">
    <property type="entry name" value="SLL0298 PROTEIN"/>
    <property type="match status" value="1"/>
</dbReference>
<keyword evidence="4" id="KW-1185">Reference proteome</keyword>
<reference evidence="4" key="1">
    <citation type="journal article" date="2019" name="Int. J. Syst. Evol. Microbiol.">
        <title>The Global Catalogue of Microorganisms (GCM) 10K type strain sequencing project: providing services to taxonomists for standard genome sequencing and annotation.</title>
        <authorList>
            <consortium name="The Broad Institute Genomics Platform"/>
            <consortium name="The Broad Institute Genome Sequencing Center for Infectious Disease"/>
            <person name="Wu L."/>
            <person name="Ma J."/>
        </authorList>
    </citation>
    <scope>NUCLEOTIDE SEQUENCE [LARGE SCALE GENOMIC DNA]</scope>
    <source>
        <strain evidence="4">LMG 29894</strain>
    </source>
</reference>
<dbReference type="Proteomes" id="UP001595791">
    <property type="component" value="Unassembled WGS sequence"/>
</dbReference>
<comment type="caution">
    <text evidence="3">The sequence shown here is derived from an EMBL/GenBank/DDBJ whole genome shotgun (WGS) entry which is preliminary data.</text>
</comment>
<evidence type="ECO:0000313" key="3">
    <source>
        <dbReference type="EMBL" id="MFC4157848.1"/>
    </source>
</evidence>
<gene>
    <name evidence="3" type="ORF">ACFOW7_00625</name>
</gene>
<proteinExistence type="predicted"/>
<keyword evidence="1" id="KW-0472">Membrane</keyword>
<evidence type="ECO:0000313" key="4">
    <source>
        <dbReference type="Proteomes" id="UP001595791"/>
    </source>
</evidence>
<sequence>MSLPHFAMPRQYLRRRLPDRDTFTRHPFLRRCAPWLGHHNLWHLNRRSVAGGFAVGLFCGLVPGPLQMVAATLVALLLRVNLPVAVCTTFYTNPLTIVPLYLLAFGIGRLLVGAHGPTVVPPTPEFHWGALGETARGWIDWISQLGLPLAIGLPVLATVLAALGYAAVHYGWRLHVVRALRRRRARMAQAV</sequence>
<organism evidence="3 4">
    <name type="scientific">Chitinimonas lacunae</name>
    <dbReference type="NCBI Taxonomy" id="1963018"/>
    <lineage>
        <taxon>Bacteria</taxon>
        <taxon>Pseudomonadati</taxon>
        <taxon>Pseudomonadota</taxon>
        <taxon>Betaproteobacteria</taxon>
        <taxon>Neisseriales</taxon>
        <taxon>Chitinibacteraceae</taxon>
        <taxon>Chitinimonas</taxon>
    </lineage>
</organism>
<feature type="transmembrane region" description="Helical" evidence="1">
    <location>
        <begin position="53"/>
        <end position="78"/>
    </location>
</feature>
<dbReference type="PANTHER" id="PTHR40547">
    <property type="entry name" value="SLL0298 PROTEIN"/>
    <property type="match status" value="1"/>
</dbReference>
<dbReference type="RefSeq" id="WP_378159922.1">
    <property type="nucleotide sequence ID" value="NZ_JBHSBU010000001.1"/>
</dbReference>
<accession>A0ABV8MIC5</accession>
<feature type="domain" description="DUF2062" evidence="2">
    <location>
        <begin position="30"/>
        <end position="179"/>
    </location>
</feature>
<feature type="transmembrane region" description="Helical" evidence="1">
    <location>
        <begin position="90"/>
        <end position="112"/>
    </location>
</feature>
<protein>
    <submittedName>
        <fullName evidence="3">DUF2062 domain-containing protein</fullName>
    </submittedName>
</protein>